<feature type="region of interest" description="Disordered" evidence="1">
    <location>
        <begin position="30"/>
        <end position="49"/>
    </location>
</feature>
<protein>
    <recommendedName>
        <fullName evidence="4">ATP/GTP-binding protein</fullName>
    </recommendedName>
</protein>
<sequence>MARRSRKRDYGGEHPELDVDSLTRGWVRRESTDDGHAWQTRSVGGSDKPYRCPGCDQMIAPGTPHLVVWPADHLLGDDAALADRRHWHTSCWRAGRRPTRRR</sequence>
<dbReference type="OrthoDB" id="3381577at2"/>
<organism evidence="2 3">
    <name type="scientific">Miniimonas arenae</name>
    <dbReference type="NCBI Taxonomy" id="676201"/>
    <lineage>
        <taxon>Bacteria</taxon>
        <taxon>Bacillati</taxon>
        <taxon>Actinomycetota</taxon>
        <taxon>Actinomycetes</taxon>
        <taxon>Micrococcales</taxon>
        <taxon>Beutenbergiaceae</taxon>
        <taxon>Miniimonas</taxon>
    </lineage>
</organism>
<dbReference type="AlphaFoldDB" id="A0A5C5BCT1"/>
<comment type="caution">
    <text evidence="2">The sequence shown here is derived from an EMBL/GenBank/DDBJ whole genome shotgun (WGS) entry which is preliminary data.</text>
</comment>
<keyword evidence="3" id="KW-1185">Reference proteome</keyword>
<dbReference type="EMBL" id="VENP01000010">
    <property type="protein sequence ID" value="TNU76161.1"/>
    <property type="molecule type" value="Genomic_DNA"/>
</dbReference>
<gene>
    <name evidence="2" type="ORF">FH969_04280</name>
</gene>
<evidence type="ECO:0000256" key="1">
    <source>
        <dbReference type="SAM" id="MobiDB-lite"/>
    </source>
</evidence>
<accession>A0A5C5BCT1</accession>
<evidence type="ECO:0000313" key="2">
    <source>
        <dbReference type="EMBL" id="TNU76161.1"/>
    </source>
</evidence>
<dbReference type="RefSeq" id="WP_108717890.1">
    <property type="nucleotide sequence ID" value="NZ_DAMDJA010000055.1"/>
</dbReference>
<evidence type="ECO:0008006" key="4">
    <source>
        <dbReference type="Google" id="ProtNLM"/>
    </source>
</evidence>
<name>A0A5C5BCT1_9MICO</name>
<evidence type="ECO:0000313" key="3">
    <source>
        <dbReference type="Proteomes" id="UP000313849"/>
    </source>
</evidence>
<proteinExistence type="predicted"/>
<reference evidence="2 3" key="1">
    <citation type="submission" date="2019-06" db="EMBL/GenBank/DDBJ databases">
        <title>Draft genome sequence of Miniimonas arenae KCTC 19750T isolated from sea sand.</title>
        <authorList>
            <person name="Park S.-J."/>
        </authorList>
    </citation>
    <scope>NUCLEOTIDE SEQUENCE [LARGE SCALE GENOMIC DNA]</scope>
    <source>
        <strain evidence="2 3">KCTC 19750</strain>
    </source>
</reference>
<dbReference type="Proteomes" id="UP000313849">
    <property type="component" value="Unassembled WGS sequence"/>
</dbReference>